<dbReference type="SUPFAM" id="SSF51126">
    <property type="entry name" value="Pectin lyase-like"/>
    <property type="match status" value="1"/>
</dbReference>
<keyword evidence="3" id="KW-1185">Reference proteome</keyword>
<dbReference type="InterPro" id="IPR011050">
    <property type="entry name" value="Pectin_lyase_fold/virulence"/>
</dbReference>
<feature type="chain" id="PRO_5045622188" evidence="1">
    <location>
        <begin position="16"/>
        <end position="547"/>
    </location>
</feature>
<evidence type="ECO:0000256" key="1">
    <source>
        <dbReference type="SAM" id="SignalP"/>
    </source>
</evidence>
<keyword evidence="2" id="KW-0418">Kinase</keyword>
<evidence type="ECO:0000313" key="3">
    <source>
        <dbReference type="Proteomes" id="UP001059934"/>
    </source>
</evidence>
<feature type="signal peptide" evidence="1">
    <location>
        <begin position="1"/>
        <end position="15"/>
    </location>
</feature>
<gene>
    <name evidence="2" type="ORF">NYF23_01865</name>
</gene>
<dbReference type="PANTHER" id="PTHR41339:SF1">
    <property type="entry name" value="SECRETED PROTEIN"/>
    <property type="match status" value="1"/>
</dbReference>
<keyword evidence="1" id="KW-0732">Signal</keyword>
<proteinExistence type="predicted"/>
<dbReference type="EMBL" id="CP103416">
    <property type="protein sequence ID" value="UVW35367.1"/>
    <property type="molecule type" value="Genomic_DNA"/>
</dbReference>
<dbReference type="GO" id="GO:0004674">
    <property type="term" value="F:protein serine/threonine kinase activity"/>
    <property type="evidence" value="ECO:0007669"/>
    <property type="project" value="UniProtKB-KW"/>
</dbReference>
<accession>A0ABY5TNE2</accession>
<dbReference type="PANTHER" id="PTHR41339">
    <property type="entry name" value="LIPL48"/>
    <property type="match status" value="1"/>
</dbReference>
<evidence type="ECO:0000313" key="2">
    <source>
        <dbReference type="EMBL" id="UVW35367.1"/>
    </source>
</evidence>
<keyword evidence="2" id="KW-0808">Transferase</keyword>
<protein>
    <submittedName>
        <fullName evidence="2">Serine/threonine protein kinase</fullName>
    </submittedName>
</protein>
<reference evidence="2" key="1">
    <citation type="submission" date="2022-08" db="EMBL/GenBank/DDBJ databases">
        <title>Catabolic pathway analysis in culturable SAR92 clade bacteria reveals their overlooked roles in DMSP degradation in coastal seas.</title>
        <authorList>
            <person name="He X."/>
            <person name="Zhang X."/>
            <person name="Zhang Y."/>
        </authorList>
    </citation>
    <scope>NUCLEOTIDE SEQUENCE</scope>
    <source>
        <strain evidence="2">H455</strain>
    </source>
</reference>
<dbReference type="Proteomes" id="UP001059934">
    <property type="component" value="Chromosome"/>
</dbReference>
<sequence length="547" mass="56744">MSINKLILSSAVAFALTGCGGGDINIAPANSTSIGDTVTNVTNEGNTNTDVSCASYTLAGTVSQGSFDGTNCIYSKGFVDIDNPLTFDLAVPNIGTGVHVFEGSLVVGQNYSSDADLATAGLSEGGDGPVLTIAAGTTLAFRSADDFMVVNRGSQMRANGTATAPITLTSQTDAVFGTVGAEDVGEWGGLVINGFGVTNKCAYTGTYPAVATSDCHVASEGKADVGESHYGGDNNADNSGVLKYLIVKHTGAEVAPGNELNGIAFNAVGNGTLIENLEVYSVYDDGIEFFGGAVDITNYVAMYVRDDAIDIDEGYRGTITNALVIQSATDGNRCVESDGIGSYSSKDQATIDDFIARGLNSQATIKNLTCIISANQTGTHEEGQGLRIREAHFPTIQNAIVTASYGADELLGDTDHNWCFRLDNEGQQAAQDGDLVVASSILACQDLTKGNSLPNGTSTADWLTASGNLLYQTAESGDDPTATSNADLVILNGFYSVPVADMVVGTETIPTPVDSSIIGAVSADNDWTAGWTYGLHEGNRAQPLWFE</sequence>
<keyword evidence="2" id="KW-0723">Serine/threonine-protein kinase</keyword>
<dbReference type="PROSITE" id="PS51257">
    <property type="entry name" value="PROKAR_LIPOPROTEIN"/>
    <property type="match status" value="1"/>
</dbReference>
<name>A0ABY5TNE2_9GAMM</name>
<organism evidence="2 3">
    <name type="scientific">SAR92 clade bacterium H455</name>
    <dbReference type="NCBI Taxonomy" id="2974818"/>
    <lineage>
        <taxon>Bacteria</taxon>
        <taxon>Pseudomonadati</taxon>
        <taxon>Pseudomonadota</taxon>
        <taxon>Gammaproteobacteria</taxon>
        <taxon>Cellvibrionales</taxon>
        <taxon>Porticoccaceae</taxon>
        <taxon>SAR92 clade</taxon>
    </lineage>
</organism>